<sequence>MKLSFKYSEREFIKAMNQSDGEYKHIIPVSLIAVALLVYGINQYMNGSNTIFVASIIVIPIILMFVLIARFIIVPRIVFRKEPKYKEEYQLEFLEDEILFTAGALKSSIPWSFYKQVNETKEFMYLKYSRRGFAIIPKRIFKNEEETGKFRSLISRKIK</sequence>
<dbReference type="Proteomes" id="UP001178662">
    <property type="component" value="Chromosome"/>
</dbReference>
<keyword evidence="1" id="KW-1133">Transmembrane helix</keyword>
<feature type="domain" description="YcxB-like C-terminal" evidence="2">
    <location>
        <begin position="93"/>
        <end position="154"/>
    </location>
</feature>
<keyword evidence="4" id="KW-1185">Reference proteome</keyword>
<dbReference type="InterPro" id="IPR025588">
    <property type="entry name" value="YcxB-like_C"/>
</dbReference>
<reference evidence="3" key="1">
    <citation type="submission" date="2023-03" db="EMBL/GenBank/DDBJ databases">
        <title>Andean soil-derived lignocellulolytic bacterial consortium as a source of novel taxa and putative plastic-active enzymes.</title>
        <authorList>
            <person name="Diaz-Garcia L."/>
            <person name="Chuvochina M."/>
            <person name="Feuerriegel G."/>
            <person name="Bunk B."/>
            <person name="Sproer C."/>
            <person name="Streit W.R."/>
            <person name="Rodriguez L.M."/>
            <person name="Overmann J."/>
            <person name="Jimenez D.J."/>
        </authorList>
    </citation>
    <scope>NUCLEOTIDE SEQUENCE</scope>
    <source>
        <strain evidence="3">MAG 2441</strain>
    </source>
</reference>
<name>A0AA95JH44_9BACL</name>
<keyword evidence="1" id="KW-0472">Membrane</keyword>
<evidence type="ECO:0000256" key="1">
    <source>
        <dbReference type="SAM" id="Phobius"/>
    </source>
</evidence>
<organism evidence="3 4">
    <name type="scientific">Candidatus Cohnella colombiensis</name>
    <dbReference type="NCBI Taxonomy" id="3121368"/>
    <lineage>
        <taxon>Bacteria</taxon>
        <taxon>Bacillati</taxon>
        <taxon>Bacillota</taxon>
        <taxon>Bacilli</taxon>
        <taxon>Bacillales</taxon>
        <taxon>Paenibacillaceae</taxon>
        <taxon>Cohnella</taxon>
    </lineage>
</organism>
<keyword evidence="1" id="KW-0812">Transmembrane</keyword>
<proteinExistence type="predicted"/>
<dbReference type="Pfam" id="PF14317">
    <property type="entry name" value="YcxB"/>
    <property type="match status" value="1"/>
</dbReference>
<feature type="transmembrane region" description="Helical" evidence="1">
    <location>
        <begin position="26"/>
        <end position="45"/>
    </location>
</feature>
<dbReference type="AlphaFoldDB" id="A0AA95JH44"/>
<evidence type="ECO:0000313" key="4">
    <source>
        <dbReference type="Proteomes" id="UP001178662"/>
    </source>
</evidence>
<dbReference type="EMBL" id="CP119317">
    <property type="protein sequence ID" value="WEK56049.1"/>
    <property type="molecule type" value="Genomic_DNA"/>
</dbReference>
<accession>A0AA95JH44</accession>
<feature type="transmembrane region" description="Helical" evidence="1">
    <location>
        <begin position="51"/>
        <end position="73"/>
    </location>
</feature>
<gene>
    <name evidence="3" type="ORF">P0Y55_08375</name>
</gene>
<evidence type="ECO:0000313" key="3">
    <source>
        <dbReference type="EMBL" id="WEK56049.1"/>
    </source>
</evidence>
<evidence type="ECO:0000259" key="2">
    <source>
        <dbReference type="Pfam" id="PF14317"/>
    </source>
</evidence>
<protein>
    <submittedName>
        <fullName evidence="3">YcxB family protein</fullName>
    </submittedName>
</protein>